<dbReference type="InterPro" id="IPR036219">
    <property type="entry name" value="eEF-1beta-like_sf"/>
</dbReference>
<dbReference type="PANTHER" id="PTHR11595">
    <property type="entry name" value="EF-HAND AND COILED-COIL DOMAIN-CONTAINING FAMILY MEMBER"/>
    <property type="match status" value="1"/>
</dbReference>
<dbReference type="Gene3D" id="3.30.70.60">
    <property type="match status" value="1"/>
</dbReference>
<feature type="region of interest" description="Disordered" evidence="4">
    <location>
        <begin position="1"/>
        <end position="24"/>
    </location>
</feature>
<evidence type="ECO:0000313" key="6">
    <source>
        <dbReference type="EMBL" id="OHT01797.1"/>
    </source>
</evidence>
<evidence type="ECO:0000259" key="5">
    <source>
        <dbReference type="SMART" id="SM00888"/>
    </source>
</evidence>
<evidence type="ECO:0000313" key="7">
    <source>
        <dbReference type="Proteomes" id="UP000179807"/>
    </source>
</evidence>
<dbReference type="FunFam" id="3.30.70.60:FF:000001">
    <property type="entry name" value="Elongation factor 1-beta 1 like"/>
    <property type="match status" value="1"/>
</dbReference>
<comment type="caution">
    <text evidence="6">The sequence shown here is derived from an EMBL/GenBank/DDBJ whole genome shotgun (WGS) entry which is preliminary data.</text>
</comment>
<dbReference type="InterPro" id="IPR014717">
    <property type="entry name" value="Transl_elong_EF1B/ribsomal_bS6"/>
</dbReference>
<dbReference type="GO" id="GO:0005853">
    <property type="term" value="C:eukaryotic translation elongation factor 1 complex"/>
    <property type="evidence" value="ECO:0007669"/>
    <property type="project" value="InterPro"/>
</dbReference>
<evidence type="ECO:0000256" key="2">
    <source>
        <dbReference type="ARBA" id="ARBA00022768"/>
    </source>
</evidence>
<dbReference type="InterPro" id="IPR049720">
    <property type="entry name" value="EF1B_bsu/dsu"/>
</dbReference>
<dbReference type="InterPro" id="IPR014038">
    <property type="entry name" value="EF1B_bsu/dsu_GNE"/>
</dbReference>
<proteinExistence type="inferred from homology"/>
<dbReference type="Pfam" id="PF00736">
    <property type="entry name" value="EF1_GNE"/>
    <property type="match status" value="1"/>
</dbReference>
<dbReference type="PANTHER" id="PTHR11595:SF21">
    <property type="entry name" value="ELONGATION FACTOR 1-BETA"/>
    <property type="match status" value="1"/>
</dbReference>
<keyword evidence="3" id="KW-0648">Protein biosynthesis</keyword>
<organism evidence="6 7">
    <name type="scientific">Tritrichomonas foetus</name>
    <dbReference type="NCBI Taxonomy" id="1144522"/>
    <lineage>
        <taxon>Eukaryota</taxon>
        <taxon>Metamonada</taxon>
        <taxon>Parabasalia</taxon>
        <taxon>Tritrichomonadida</taxon>
        <taxon>Tritrichomonadidae</taxon>
        <taxon>Tritrichomonas</taxon>
    </lineage>
</organism>
<sequence length="125" mass="13812">MAEEIDPFAEATPEELAAQKETEAAAAAKKKEAKAKEVGKSTLVLAVKPADSEIDLDKLEAKIRELKIDGLLWGKSQRQEMCFGLFQLQMGAVVTDDVSIDDLQETLESWEDEVQSTEVIAFQKI</sequence>
<reference evidence="6" key="1">
    <citation type="submission" date="2016-10" db="EMBL/GenBank/DDBJ databases">
        <authorList>
            <person name="Benchimol M."/>
            <person name="Almeida L.G."/>
            <person name="Vasconcelos A.T."/>
            <person name="Perreira-Neves A."/>
            <person name="Rosa I.A."/>
            <person name="Tasca T."/>
            <person name="Bogo M.R."/>
            <person name="de Souza W."/>
        </authorList>
    </citation>
    <scope>NUCLEOTIDE SEQUENCE [LARGE SCALE GENOMIC DNA]</scope>
    <source>
        <strain evidence="6">K</strain>
    </source>
</reference>
<dbReference type="GO" id="GO:0005829">
    <property type="term" value="C:cytosol"/>
    <property type="evidence" value="ECO:0007669"/>
    <property type="project" value="TreeGrafter"/>
</dbReference>
<dbReference type="Proteomes" id="UP000179807">
    <property type="component" value="Unassembled WGS sequence"/>
</dbReference>
<dbReference type="SUPFAM" id="SSF54984">
    <property type="entry name" value="eEF-1beta-like"/>
    <property type="match status" value="1"/>
</dbReference>
<evidence type="ECO:0000256" key="4">
    <source>
        <dbReference type="SAM" id="MobiDB-lite"/>
    </source>
</evidence>
<comment type="similarity">
    <text evidence="1">Belongs to the EF-1-beta/EF-1-delta family.</text>
</comment>
<name>A0A1J4JWZ8_9EUKA</name>
<keyword evidence="2 6" id="KW-0251">Elongation factor</keyword>
<dbReference type="SMART" id="SM00888">
    <property type="entry name" value="EF1_GNE"/>
    <property type="match status" value="1"/>
</dbReference>
<dbReference type="EMBL" id="MLAK01000893">
    <property type="protein sequence ID" value="OHT01797.1"/>
    <property type="molecule type" value="Genomic_DNA"/>
</dbReference>
<accession>A0A1J4JWZ8</accession>
<dbReference type="AlphaFoldDB" id="A0A1J4JWZ8"/>
<gene>
    <name evidence="6" type="ORF">TRFO_07347</name>
</gene>
<dbReference type="OrthoDB" id="331763at2759"/>
<protein>
    <submittedName>
        <fullName evidence="6">Translation elongation factor 1 beta</fullName>
    </submittedName>
</protein>
<keyword evidence="7" id="KW-1185">Reference proteome</keyword>
<dbReference type="GO" id="GO:0005085">
    <property type="term" value="F:guanyl-nucleotide exchange factor activity"/>
    <property type="evidence" value="ECO:0007669"/>
    <property type="project" value="TreeGrafter"/>
</dbReference>
<dbReference type="RefSeq" id="XP_068354933.1">
    <property type="nucleotide sequence ID" value="XM_068493623.1"/>
</dbReference>
<dbReference type="GO" id="GO:0003746">
    <property type="term" value="F:translation elongation factor activity"/>
    <property type="evidence" value="ECO:0007669"/>
    <property type="project" value="UniProtKB-KW"/>
</dbReference>
<dbReference type="VEuPathDB" id="TrichDB:TRFO_07347"/>
<dbReference type="CDD" id="cd00292">
    <property type="entry name" value="EF1B"/>
    <property type="match status" value="1"/>
</dbReference>
<feature type="domain" description="Translation elongation factor EF1B beta/delta subunit guanine nucleotide exchange" evidence="5">
    <location>
        <begin position="40"/>
        <end position="125"/>
    </location>
</feature>
<dbReference type="GeneID" id="94828327"/>
<evidence type="ECO:0000256" key="3">
    <source>
        <dbReference type="ARBA" id="ARBA00022917"/>
    </source>
</evidence>
<evidence type="ECO:0000256" key="1">
    <source>
        <dbReference type="ARBA" id="ARBA00007411"/>
    </source>
</evidence>